<keyword evidence="6 11" id="KW-0798">TonB box</keyword>
<evidence type="ECO:0000256" key="11">
    <source>
        <dbReference type="RuleBase" id="RU003357"/>
    </source>
</evidence>
<evidence type="ECO:0000256" key="1">
    <source>
        <dbReference type="ARBA" id="ARBA00004571"/>
    </source>
</evidence>
<dbReference type="InterPro" id="IPR037066">
    <property type="entry name" value="Plug_dom_sf"/>
</dbReference>
<dbReference type="RefSeq" id="WP_367773763.1">
    <property type="nucleotide sequence ID" value="NZ_JBFNXR010000047.1"/>
</dbReference>
<evidence type="ECO:0000256" key="6">
    <source>
        <dbReference type="ARBA" id="ARBA00023077"/>
    </source>
</evidence>
<keyword evidence="4 10" id="KW-0812">Transmembrane</keyword>
<dbReference type="Proteomes" id="UP001556118">
    <property type="component" value="Unassembled WGS sequence"/>
</dbReference>
<evidence type="ECO:0000313" key="16">
    <source>
        <dbReference type="Proteomes" id="UP001556118"/>
    </source>
</evidence>
<evidence type="ECO:0000256" key="9">
    <source>
        <dbReference type="ARBA" id="ARBA00023237"/>
    </source>
</evidence>
<evidence type="ECO:0000256" key="12">
    <source>
        <dbReference type="SAM" id="SignalP"/>
    </source>
</evidence>
<comment type="subcellular location">
    <subcellularLocation>
        <location evidence="1 10">Cell outer membrane</location>
        <topology evidence="1 10">Multi-pass membrane protein</topology>
    </subcellularLocation>
</comment>
<dbReference type="InterPro" id="IPR036942">
    <property type="entry name" value="Beta-barrel_TonB_sf"/>
</dbReference>
<dbReference type="PROSITE" id="PS52016">
    <property type="entry name" value="TONB_DEPENDENT_REC_3"/>
    <property type="match status" value="1"/>
</dbReference>
<evidence type="ECO:0000256" key="10">
    <source>
        <dbReference type="PROSITE-ProRule" id="PRU01360"/>
    </source>
</evidence>
<feature type="chain" id="PRO_5046043544" evidence="12">
    <location>
        <begin position="21"/>
        <end position="662"/>
    </location>
</feature>
<comment type="caution">
    <text evidence="15">The sequence shown here is derived from an EMBL/GenBank/DDBJ whole genome shotgun (WGS) entry which is preliminary data.</text>
</comment>
<evidence type="ECO:0000256" key="7">
    <source>
        <dbReference type="ARBA" id="ARBA00023136"/>
    </source>
</evidence>
<keyword evidence="16" id="KW-1185">Reference proteome</keyword>
<protein>
    <submittedName>
        <fullName evidence="15">TonB-dependent receptor family protein</fullName>
    </submittedName>
</protein>
<evidence type="ECO:0000313" key="15">
    <source>
        <dbReference type="EMBL" id="MEW9855794.1"/>
    </source>
</evidence>
<organism evidence="15 16">
    <name type="scientific">Novosphingobium rhizovicinum</name>
    <dbReference type="NCBI Taxonomy" id="3228928"/>
    <lineage>
        <taxon>Bacteria</taxon>
        <taxon>Pseudomonadati</taxon>
        <taxon>Pseudomonadota</taxon>
        <taxon>Alphaproteobacteria</taxon>
        <taxon>Sphingomonadales</taxon>
        <taxon>Sphingomonadaceae</taxon>
        <taxon>Novosphingobium</taxon>
    </lineage>
</organism>
<keyword evidence="8 15" id="KW-0675">Receptor</keyword>
<keyword evidence="2 10" id="KW-0813">Transport</keyword>
<dbReference type="PANTHER" id="PTHR30069">
    <property type="entry name" value="TONB-DEPENDENT OUTER MEMBRANE RECEPTOR"/>
    <property type="match status" value="1"/>
</dbReference>
<feature type="signal peptide" evidence="12">
    <location>
        <begin position="1"/>
        <end position="20"/>
    </location>
</feature>
<proteinExistence type="inferred from homology"/>
<evidence type="ECO:0000256" key="5">
    <source>
        <dbReference type="ARBA" id="ARBA00022729"/>
    </source>
</evidence>
<accession>A0ABV3RDN2</accession>
<keyword evidence="3 10" id="KW-1134">Transmembrane beta strand</keyword>
<keyword evidence="5 12" id="KW-0732">Signal</keyword>
<feature type="domain" description="TonB-dependent receptor-like beta-barrel" evidence="13">
    <location>
        <begin position="271"/>
        <end position="624"/>
    </location>
</feature>
<comment type="similarity">
    <text evidence="10 11">Belongs to the TonB-dependent receptor family.</text>
</comment>
<dbReference type="Pfam" id="PF00593">
    <property type="entry name" value="TonB_dep_Rec_b-barrel"/>
    <property type="match status" value="1"/>
</dbReference>
<keyword evidence="9 10" id="KW-0998">Cell outer membrane</keyword>
<feature type="domain" description="TonB-dependent receptor plug" evidence="14">
    <location>
        <begin position="43"/>
        <end position="152"/>
    </location>
</feature>
<dbReference type="Gene3D" id="2.40.170.20">
    <property type="entry name" value="TonB-dependent receptor, beta-barrel domain"/>
    <property type="match status" value="1"/>
</dbReference>
<evidence type="ECO:0000259" key="14">
    <source>
        <dbReference type="Pfam" id="PF07715"/>
    </source>
</evidence>
<dbReference type="SUPFAM" id="SSF56935">
    <property type="entry name" value="Porins"/>
    <property type="match status" value="1"/>
</dbReference>
<evidence type="ECO:0000259" key="13">
    <source>
        <dbReference type="Pfam" id="PF00593"/>
    </source>
</evidence>
<sequence>MRITVCSLAFAGLLATPALAESAGDQTIIVTGRASVEAAEDRVRGTPGGADVVRHEDYADKTVVSLRDTLAFSPGVYSQPRYGQEVRISIRGSGLSRGFHMRGLTLLQDGVPINLADDNGDFQELEPIFFDHLEVYRGANALRFGSGTLGGAINGVTPTGDSSRGIYARIDAGSFDLLRGLVSAGVGDERASAWGAVSADTHDGDRDHAGRRSLRGHLNVRLKLSDVVSTRFYGSANHIVQELPGALTEAMALERPKTGNFVGDQHRDVDSLRLQNRTRIELGNTTFEAGAFINAKDLFHPIFQVIDQKSEDYGGFARLEHQTGPLSFTLGGEIRRGSTRARQFVNANGKRGALTFDADQDAQTANIYGEVRVAATDRLTLIAGAIYADGFRKRRVQFSTAPTQDGRIHFDQLSPKFGLLFEPAPDIQFYANYSRSAEFPGFGEVFQTVGGVSTFVDAIRPLSAWSSEIGSRGRVGRVTWDVSLYHARLNGELLQYNVDVNAGIPAATFNADRTLHQGVEAEVAFEAADWLRLRQIWLYSDFRFRNDRVFGDNRLPVVSRNLLRTEVRLGGKAVHVAPNLEWVPQGAWADYANSHRTSGYALLGVTASATVADGFDVFLDARNLTAEKATGDISAVLVATPASAIYYPVERRAIYGGVRARF</sequence>
<evidence type="ECO:0000256" key="4">
    <source>
        <dbReference type="ARBA" id="ARBA00022692"/>
    </source>
</evidence>
<dbReference type="Pfam" id="PF07715">
    <property type="entry name" value="Plug"/>
    <property type="match status" value="1"/>
</dbReference>
<evidence type="ECO:0000256" key="3">
    <source>
        <dbReference type="ARBA" id="ARBA00022452"/>
    </source>
</evidence>
<evidence type="ECO:0000256" key="2">
    <source>
        <dbReference type="ARBA" id="ARBA00022448"/>
    </source>
</evidence>
<dbReference type="InterPro" id="IPR039426">
    <property type="entry name" value="TonB-dep_rcpt-like"/>
</dbReference>
<reference evidence="15 16" key="1">
    <citation type="submission" date="2024-06" db="EMBL/GenBank/DDBJ databases">
        <title>Novosphingobium rhizovicinus M1R2S20.</title>
        <authorList>
            <person name="Sun J.-Q."/>
        </authorList>
    </citation>
    <scope>NUCLEOTIDE SEQUENCE [LARGE SCALE GENOMIC DNA]</scope>
    <source>
        <strain evidence="15 16">M1R2S20</strain>
    </source>
</reference>
<dbReference type="InterPro" id="IPR012910">
    <property type="entry name" value="Plug_dom"/>
</dbReference>
<evidence type="ECO:0000256" key="8">
    <source>
        <dbReference type="ARBA" id="ARBA00023170"/>
    </source>
</evidence>
<keyword evidence="7 10" id="KW-0472">Membrane</keyword>
<dbReference type="EMBL" id="JBFNXR010000047">
    <property type="protein sequence ID" value="MEW9855794.1"/>
    <property type="molecule type" value="Genomic_DNA"/>
</dbReference>
<dbReference type="PANTHER" id="PTHR30069:SF29">
    <property type="entry name" value="HEMOGLOBIN AND HEMOGLOBIN-HAPTOGLOBIN-BINDING PROTEIN 1-RELATED"/>
    <property type="match status" value="1"/>
</dbReference>
<dbReference type="Gene3D" id="2.170.130.10">
    <property type="entry name" value="TonB-dependent receptor, plug domain"/>
    <property type="match status" value="1"/>
</dbReference>
<gene>
    <name evidence="15" type="ORF">ABUH87_11630</name>
</gene>
<name>A0ABV3RDN2_9SPHN</name>
<dbReference type="InterPro" id="IPR000531">
    <property type="entry name" value="Beta-barrel_TonB"/>
</dbReference>